<reference evidence="2 3" key="1">
    <citation type="submission" date="2024-01" db="EMBL/GenBank/DDBJ databases">
        <title>Genomic insights into the taxonomy and metabolism of the cyanobacterium Pannus brasiliensis CCIBt3594.</title>
        <authorList>
            <person name="Machado M."/>
            <person name="Botero N.B."/>
            <person name="Andreote A.P.D."/>
            <person name="Feitosa A.M.T."/>
            <person name="Popin R."/>
            <person name="Sivonen K."/>
            <person name="Fiore M.F."/>
        </authorList>
    </citation>
    <scope>NUCLEOTIDE SEQUENCE [LARGE SCALE GENOMIC DNA]</scope>
    <source>
        <strain evidence="2 3">CCIBt3594</strain>
    </source>
</reference>
<proteinExistence type="predicted"/>
<comment type="caution">
    <text evidence="2">The sequence shown here is derived from an EMBL/GenBank/DDBJ whole genome shotgun (WGS) entry which is preliminary data.</text>
</comment>
<dbReference type="Proteomes" id="UP001328733">
    <property type="component" value="Unassembled WGS sequence"/>
</dbReference>
<dbReference type="Gene3D" id="3.30.9.10">
    <property type="entry name" value="D-Amino Acid Oxidase, subunit A, domain 2"/>
    <property type="match status" value="1"/>
</dbReference>
<dbReference type="RefSeq" id="WP_332867741.1">
    <property type="nucleotide sequence ID" value="NZ_JBAFSM010000085.1"/>
</dbReference>
<dbReference type="Pfam" id="PF01266">
    <property type="entry name" value="DAO"/>
    <property type="match status" value="1"/>
</dbReference>
<dbReference type="Gene3D" id="3.50.50.60">
    <property type="entry name" value="FAD/NAD(P)-binding domain"/>
    <property type="match status" value="1"/>
</dbReference>
<dbReference type="InterPro" id="IPR036188">
    <property type="entry name" value="FAD/NAD-bd_sf"/>
</dbReference>
<evidence type="ECO:0000313" key="3">
    <source>
        <dbReference type="Proteomes" id="UP001328733"/>
    </source>
</evidence>
<name>A0AAW9R196_9CHRO</name>
<sequence length="384" mass="43441">METGKLYDIAAIGAGWFGARSAIVLAGLGYRVALVDAGDFPLQRASYANQSRIHNGYHYPRSLMTALGSHRYYDRFKRDYAECVIDNFRHIYGIAAGNSKCNAFQFEKFCATVGIPLASAPREFQYLVKDEMFDGLYLVEEATLDTRKLGEAIAAQLAAVERADYHRYYFCERLEIESDRVILHGKNARTGETREPIAARGVLIAGYAGSNALLLNSQLSPLKLKTEIAEITLVKVPPPFQPYGITVMDGAFFSCIPFPAKNCWSLTHVRYTPHVYWEVDGRSGESDEEIYREYRRRVKTRFPFMRNDSARFVPCLGEVEYLGSLYELKTVPIKHENDDGRPILCQIHHGQPGDFERGPFVFSVLGSKLDSIYEWESILASMFS</sequence>
<dbReference type="EC" id="1.-.-.-" evidence="2"/>
<evidence type="ECO:0000313" key="2">
    <source>
        <dbReference type="EMBL" id="MEG3440273.1"/>
    </source>
</evidence>
<accession>A0AAW9R196</accession>
<gene>
    <name evidence="2" type="ORF">V0288_24310</name>
</gene>
<feature type="domain" description="FAD dependent oxidoreductase" evidence="1">
    <location>
        <begin position="8"/>
        <end position="305"/>
    </location>
</feature>
<dbReference type="GO" id="GO:0016491">
    <property type="term" value="F:oxidoreductase activity"/>
    <property type="evidence" value="ECO:0007669"/>
    <property type="project" value="UniProtKB-KW"/>
</dbReference>
<keyword evidence="2" id="KW-0560">Oxidoreductase</keyword>
<evidence type="ECO:0000259" key="1">
    <source>
        <dbReference type="Pfam" id="PF01266"/>
    </source>
</evidence>
<keyword evidence="3" id="KW-1185">Reference proteome</keyword>
<dbReference type="AlphaFoldDB" id="A0AAW9R196"/>
<dbReference type="EMBL" id="JBAFSM010000085">
    <property type="protein sequence ID" value="MEG3440273.1"/>
    <property type="molecule type" value="Genomic_DNA"/>
</dbReference>
<dbReference type="InterPro" id="IPR006076">
    <property type="entry name" value="FAD-dep_OxRdtase"/>
</dbReference>
<dbReference type="SUPFAM" id="SSF51905">
    <property type="entry name" value="FAD/NAD(P)-binding domain"/>
    <property type="match status" value="1"/>
</dbReference>
<protein>
    <submittedName>
        <fullName evidence="2">FAD-dependent oxidoreductase</fullName>
        <ecNumber evidence="2">1.-.-.-</ecNumber>
    </submittedName>
</protein>
<organism evidence="2 3">
    <name type="scientific">Pannus brasiliensis CCIBt3594</name>
    <dbReference type="NCBI Taxonomy" id="1427578"/>
    <lineage>
        <taxon>Bacteria</taxon>
        <taxon>Bacillati</taxon>
        <taxon>Cyanobacteriota</taxon>
        <taxon>Cyanophyceae</taxon>
        <taxon>Oscillatoriophycideae</taxon>
        <taxon>Chroococcales</taxon>
        <taxon>Microcystaceae</taxon>
        <taxon>Pannus</taxon>
    </lineage>
</organism>